<dbReference type="GO" id="GO:0022857">
    <property type="term" value="F:transmembrane transporter activity"/>
    <property type="evidence" value="ECO:0007669"/>
    <property type="project" value="TreeGrafter"/>
</dbReference>
<evidence type="ECO:0000259" key="7">
    <source>
        <dbReference type="Pfam" id="PF02687"/>
    </source>
</evidence>
<dbReference type="AlphaFoldDB" id="A0A1M4Z8E5"/>
<comment type="subcellular location">
    <subcellularLocation>
        <location evidence="1">Cell membrane</location>
        <topology evidence="1">Multi-pass membrane protein</topology>
    </subcellularLocation>
</comment>
<keyword evidence="2" id="KW-1003">Cell membrane</keyword>
<dbReference type="GO" id="GO:0005886">
    <property type="term" value="C:plasma membrane"/>
    <property type="evidence" value="ECO:0007669"/>
    <property type="project" value="UniProtKB-SubCell"/>
</dbReference>
<dbReference type="RefSeq" id="WP_062181356.1">
    <property type="nucleotide sequence ID" value="NZ_BBXL01000013.1"/>
</dbReference>
<evidence type="ECO:0000256" key="5">
    <source>
        <dbReference type="ARBA" id="ARBA00023136"/>
    </source>
</evidence>
<dbReference type="InterPro" id="IPR025857">
    <property type="entry name" value="MacB_PCD"/>
</dbReference>
<proteinExistence type="predicted"/>
<sequence>MKTFFKFLNKNRLYTAINIFGLSVSLMFVILIAAYAIEEYSTDRFHKNADRIYILGNEEHIGSAYRLAARLQERYPEIEKTCTVTYFPEQNATINNTRLNMELLFTDTTFFEVFSFSLTEGNPKQVLAAENSAVISESFARKAFGGRNPIGQSIVLKPELTVTVSGIMKDIKNSSIPYSDIIIRTENVKYFNSSIISETFDNYGSTCIFFLVKEGSNLRAKTTDMAAYLKEIVWVYKDELFNTVTLTPLKEIYFSDYQTYTLIKGEPKLVLVLMIVGIVILIFAIINYINLTVAQTGFRAKEMAIRRLLGSGRKNLIFKLITESTLLCFICFALGAVFAVFLSPYTKGILGKEIDLMALISPISVLLSLLLIVSLGIISGLLPAFILSRVKPIDTVKGGFKRKNKMVFSKFFITFQNTIAIVLITIAIIMYTQVNYLVSAPLGYNKENIISLEPHFQNKEELNEFISQTEQLACVNQIGLGNGTPFDMGNNWTQEYEGKSISFRILDGDSTYFRILGFQKIIENNLADSISYYLSERVLKEMNLPETTVTFKFGGEPQPVAGVIKDIRMFNITRPYDPTVIVVHRNITNPWTIVVEFNGDKDMAFSQVKDTYEGITKLDFTGQFMDKMIESSFKAQLKIAQIVSIFGIIAILISSLGLLAMSTFFIQQRYKEIAIKKVLGAYNHEILINLVKTFLSYVVIAFVIAVPVIWYFMKDWLATYTYKIKLSPFFFIIVGVFCLLVSFITVLWQSWKAANMNPADTIKIE</sequence>
<feature type="transmembrane region" description="Helical" evidence="6">
    <location>
        <begin position="269"/>
        <end position="295"/>
    </location>
</feature>
<evidence type="ECO:0000259" key="8">
    <source>
        <dbReference type="Pfam" id="PF12704"/>
    </source>
</evidence>
<evidence type="ECO:0000256" key="2">
    <source>
        <dbReference type="ARBA" id="ARBA00022475"/>
    </source>
</evidence>
<keyword evidence="5 6" id="KW-0472">Membrane</keyword>
<feature type="transmembrane region" description="Helical" evidence="6">
    <location>
        <begin position="407"/>
        <end position="431"/>
    </location>
</feature>
<feature type="transmembrane region" description="Helical" evidence="6">
    <location>
        <begin position="363"/>
        <end position="387"/>
    </location>
</feature>
<evidence type="ECO:0000313" key="9">
    <source>
        <dbReference type="EMBL" id="SHF14265.1"/>
    </source>
</evidence>
<dbReference type="Proteomes" id="UP000184480">
    <property type="component" value="Unassembled WGS sequence"/>
</dbReference>
<evidence type="ECO:0000256" key="1">
    <source>
        <dbReference type="ARBA" id="ARBA00004651"/>
    </source>
</evidence>
<evidence type="ECO:0000256" key="6">
    <source>
        <dbReference type="SAM" id="Phobius"/>
    </source>
</evidence>
<protein>
    <submittedName>
        <fullName evidence="9">Putative ABC transport system permease protein</fullName>
    </submittedName>
</protein>
<feature type="transmembrane region" description="Helical" evidence="6">
    <location>
        <begin position="729"/>
        <end position="748"/>
    </location>
</feature>
<feature type="transmembrane region" description="Helical" evidence="6">
    <location>
        <begin position="642"/>
        <end position="666"/>
    </location>
</feature>
<dbReference type="InterPro" id="IPR050250">
    <property type="entry name" value="Macrolide_Exporter_MacB"/>
</dbReference>
<feature type="domain" description="ABC3 transporter permease C-terminal" evidence="7">
    <location>
        <begin position="645"/>
        <end position="758"/>
    </location>
</feature>
<keyword evidence="10" id="KW-1185">Reference proteome</keyword>
<keyword evidence="3 6" id="KW-0812">Transmembrane</keyword>
<organism evidence="9 10">
    <name type="scientific">Dysgonomonas macrotermitis</name>
    <dbReference type="NCBI Taxonomy" id="1346286"/>
    <lineage>
        <taxon>Bacteria</taxon>
        <taxon>Pseudomonadati</taxon>
        <taxon>Bacteroidota</taxon>
        <taxon>Bacteroidia</taxon>
        <taxon>Bacteroidales</taxon>
        <taxon>Dysgonomonadaceae</taxon>
        <taxon>Dysgonomonas</taxon>
    </lineage>
</organism>
<name>A0A1M4Z8E5_9BACT</name>
<dbReference type="Pfam" id="PF02687">
    <property type="entry name" value="FtsX"/>
    <property type="match status" value="2"/>
</dbReference>
<feature type="transmembrane region" description="Helical" evidence="6">
    <location>
        <begin position="316"/>
        <end position="343"/>
    </location>
</feature>
<dbReference type="PANTHER" id="PTHR30572:SF18">
    <property type="entry name" value="ABC-TYPE MACROLIDE FAMILY EXPORT SYSTEM PERMEASE COMPONENT 2"/>
    <property type="match status" value="1"/>
</dbReference>
<keyword evidence="4 6" id="KW-1133">Transmembrane helix</keyword>
<reference evidence="10" key="1">
    <citation type="submission" date="2016-11" db="EMBL/GenBank/DDBJ databases">
        <authorList>
            <person name="Varghese N."/>
            <person name="Submissions S."/>
        </authorList>
    </citation>
    <scope>NUCLEOTIDE SEQUENCE [LARGE SCALE GENOMIC DNA]</scope>
    <source>
        <strain evidence="10">DSM 27370</strain>
    </source>
</reference>
<evidence type="ECO:0000256" key="4">
    <source>
        <dbReference type="ARBA" id="ARBA00022989"/>
    </source>
</evidence>
<accession>A0A1M4Z8E5</accession>
<feature type="domain" description="ABC3 transporter permease C-terminal" evidence="7">
    <location>
        <begin position="274"/>
        <end position="391"/>
    </location>
</feature>
<dbReference type="EMBL" id="FQUC01000004">
    <property type="protein sequence ID" value="SHF14265.1"/>
    <property type="molecule type" value="Genomic_DNA"/>
</dbReference>
<gene>
    <name evidence="9" type="ORF">SAMN05444362_10410</name>
</gene>
<dbReference type="STRING" id="1346286.SAMN05444362_10410"/>
<dbReference type="Pfam" id="PF12704">
    <property type="entry name" value="MacB_PCD"/>
    <property type="match status" value="1"/>
</dbReference>
<evidence type="ECO:0000313" key="10">
    <source>
        <dbReference type="Proteomes" id="UP000184480"/>
    </source>
</evidence>
<feature type="transmembrane region" description="Helical" evidence="6">
    <location>
        <begin position="12"/>
        <end position="37"/>
    </location>
</feature>
<feature type="transmembrane region" description="Helical" evidence="6">
    <location>
        <begin position="686"/>
        <end position="709"/>
    </location>
</feature>
<dbReference type="InterPro" id="IPR003838">
    <property type="entry name" value="ABC3_permease_C"/>
</dbReference>
<evidence type="ECO:0000256" key="3">
    <source>
        <dbReference type="ARBA" id="ARBA00022692"/>
    </source>
</evidence>
<feature type="domain" description="MacB-like periplasmic core" evidence="8">
    <location>
        <begin position="15"/>
        <end position="219"/>
    </location>
</feature>
<dbReference type="PANTHER" id="PTHR30572">
    <property type="entry name" value="MEMBRANE COMPONENT OF TRANSPORTER-RELATED"/>
    <property type="match status" value="1"/>
</dbReference>